<keyword evidence="1" id="KW-1133">Transmembrane helix</keyword>
<evidence type="ECO:0000256" key="1">
    <source>
        <dbReference type="SAM" id="Phobius"/>
    </source>
</evidence>
<evidence type="ECO:0000313" key="2">
    <source>
        <dbReference type="EMBL" id="ARF11641.1"/>
    </source>
</evidence>
<gene>
    <name evidence="2" type="ORF">Klosneuvirus_2_77</name>
</gene>
<sequence>MIFNAIYRIPIWNNLNKQDRALRLFIVGMVLYIVLYFYLNSSYSDNLQLIKEYKDYIYYLISLDILLFVYTYYTDDSVKRKKKHRGMRKPINRLHMPPPPFFIPQHNGPTGPSAPTGLMMQQPQEDESVGIPLYEPKDEHESINLPIYGN</sequence>
<reference evidence="2" key="1">
    <citation type="journal article" date="2017" name="Science">
        <title>Giant viruses with an expanded complement of translation system components.</title>
        <authorList>
            <person name="Schulz F."/>
            <person name="Yutin N."/>
            <person name="Ivanova N.N."/>
            <person name="Ortega D.R."/>
            <person name="Lee T.K."/>
            <person name="Vierheilig J."/>
            <person name="Daims H."/>
            <person name="Horn M."/>
            <person name="Wagner M."/>
            <person name="Jensen G.J."/>
            <person name="Kyrpides N.C."/>
            <person name="Koonin E.V."/>
            <person name="Woyke T."/>
        </authorList>
    </citation>
    <scope>NUCLEOTIDE SEQUENCE</scope>
    <source>
        <strain evidence="2">KNV1</strain>
    </source>
</reference>
<protein>
    <submittedName>
        <fullName evidence="2">Uncharacterized protein</fullName>
    </submittedName>
</protein>
<feature type="transmembrane region" description="Helical" evidence="1">
    <location>
        <begin position="56"/>
        <end position="73"/>
    </location>
</feature>
<name>A0A1V0SJ03_9VIRU</name>
<feature type="transmembrane region" description="Helical" evidence="1">
    <location>
        <begin position="21"/>
        <end position="41"/>
    </location>
</feature>
<keyword evidence="1" id="KW-0472">Membrane</keyword>
<dbReference type="EMBL" id="KY684109">
    <property type="protein sequence ID" value="ARF11641.1"/>
    <property type="molecule type" value="Genomic_DNA"/>
</dbReference>
<organism evidence="2">
    <name type="scientific">Klosneuvirus KNV1</name>
    <dbReference type="NCBI Taxonomy" id="1977640"/>
    <lineage>
        <taxon>Viruses</taxon>
        <taxon>Varidnaviria</taxon>
        <taxon>Bamfordvirae</taxon>
        <taxon>Nucleocytoviricota</taxon>
        <taxon>Megaviricetes</taxon>
        <taxon>Imitervirales</taxon>
        <taxon>Mimiviridae</taxon>
        <taxon>Klosneuvirinae</taxon>
        <taxon>Klosneuvirus</taxon>
    </lineage>
</organism>
<accession>A0A1V0SJ03</accession>
<keyword evidence="1" id="KW-0812">Transmembrane</keyword>
<proteinExistence type="predicted"/>